<reference evidence="1" key="1">
    <citation type="submission" date="2015-06" db="EMBL/GenBank/DDBJ databases">
        <authorList>
            <person name="Joergensen T."/>
        </authorList>
    </citation>
    <scope>NUCLEOTIDE SEQUENCE</scope>
    <source>
        <plasmid evidence="1">pRGFK1100</plasmid>
    </source>
</reference>
<accession>A0A0H5Q329</accession>
<keyword evidence="1" id="KW-0614">Plasmid</keyword>
<evidence type="ECO:0000313" key="1">
    <source>
        <dbReference type="EMBL" id="CRY96466.1"/>
    </source>
</evidence>
<proteinExistence type="predicted"/>
<reference evidence="1" key="2">
    <citation type="submission" date="2015-07" db="EMBL/GenBank/DDBJ databases">
        <title>Plasmids, circular viruses and viroids from rat gut.</title>
        <authorList>
            <person name="Jorgensen T.J."/>
            <person name="Hansen M.A."/>
            <person name="Xu Z."/>
            <person name="Tabak M.A."/>
            <person name="Sorensen S.J."/>
            <person name="Hansen L.H."/>
        </authorList>
    </citation>
    <scope>NUCLEOTIDE SEQUENCE</scope>
    <source>
        <plasmid evidence="1">pRGFK1100</plasmid>
    </source>
</reference>
<protein>
    <submittedName>
        <fullName evidence="1">Uncharacterized protein</fullName>
    </submittedName>
</protein>
<sequence length="60" mass="6703">MDLDPKAAGRFVYIDTDPMNHSLIAELVAAFTLADEHGIPDDVIFADIEGDEEDRLDGWR</sequence>
<name>A0A0H5Q329_9ZZZZ</name>
<dbReference type="AlphaFoldDB" id="A0A0H5Q329"/>
<dbReference type="EMBL" id="LN853681">
    <property type="protein sequence ID" value="CRY96466.1"/>
    <property type="molecule type" value="Genomic_DNA"/>
</dbReference>
<organism evidence="1">
    <name type="scientific">uncultured prokaryote</name>
    <dbReference type="NCBI Taxonomy" id="198431"/>
    <lineage>
        <taxon>unclassified sequences</taxon>
        <taxon>environmental samples</taxon>
    </lineage>
</organism>
<geneLocation type="plasmid" evidence="1">
    <name>pRGFK1100</name>
</geneLocation>